<dbReference type="PANTHER" id="PTHR22916">
    <property type="entry name" value="GLYCOSYLTRANSFERASE"/>
    <property type="match status" value="1"/>
</dbReference>
<reference evidence="4" key="1">
    <citation type="submission" date="2020-08" db="EMBL/GenBank/DDBJ databases">
        <title>Genome public.</title>
        <authorList>
            <person name="Liu C."/>
            <person name="Sun Q."/>
        </authorList>
    </citation>
    <scope>NUCLEOTIDE SEQUENCE</scope>
    <source>
        <strain evidence="4">NSJ-42</strain>
    </source>
</reference>
<dbReference type="RefSeq" id="WP_022212207.1">
    <property type="nucleotide sequence ID" value="NZ_JACOOQ010000001.1"/>
</dbReference>
<protein>
    <submittedName>
        <fullName evidence="4">Glycosyltransferase family 2 protein</fullName>
    </submittedName>
</protein>
<keyword evidence="2 4" id="KW-0808">Transferase</keyword>
<gene>
    <name evidence="4" type="ORF">H8R92_00590</name>
</gene>
<dbReference type="EMBL" id="JACOOQ010000001">
    <property type="protein sequence ID" value="MBC5638945.1"/>
    <property type="molecule type" value="Genomic_DNA"/>
</dbReference>
<dbReference type="Pfam" id="PF00535">
    <property type="entry name" value="Glycos_transf_2"/>
    <property type="match status" value="1"/>
</dbReference>
<dbReference type="Proteomes" id="UP000662088">
    <property type="component" value="Unassembled WGS sequence"/>
</dbReference>
<keyword evidence="1" id="KW-0328">Glycosyltransferase</keyword>
<evidence type="ECO:0000313" key="4">
    <source>
        <dbReference type="EMBL" id="MBC5638945.1"/>
    </source>
</evidence>
<evidence type="ECO:0000256" key="1">
    <source>
        <dbReference type="ARBA" id="ARBA00022676"/>
    </source>
</evidence>
<dbReference type="InterPro" id="IPR001173">
    <property type="entry name" value="Glyco_trans_2-like"/>
</dbReference>
<proteinExistence type="predicted"/>
<dbReference type="SUPFAM" id="SSF53448">
    <property type="entry name" value="Nucleotide-diphospho-sugar transferases"/>
    <property type="match status" value="1"/>
</dbReference>
<dbReference type="GO" id="GO:0016757">
    <property type="term" value="F:glycosyltransferase activity"/>
    <property type="evidence" value="ECO:0007669"/>
    <property type="project" value="UniProtKB-KW"/>
</dbReference>
<dbReference type="AlphaFoldDB" id="A0A8I0AC13"/>
<dbReference type="Gene3D" id="3.90.550.10">
    <property type="entry name" value="Spore Coat Polysaccharide Biosynthesis Protein SpsA, Chain A"/>
    <property type="match status" value="1"/>
</dbReference>
<keyword evidence="5" id="KW-1185">Reference proteome</keyword>
<evidence type="ECO:0000256" key="2">
    <source>
        <dbReference type="ARBA" id="ARBA00022679"/>
    </source>
</evidence>
<dbReference type="PANTHER" id="PTHR22916:SF51">
    <property type="entry name" value="GLYCOSYLTRANSFERASE EPSH-RELATED"/>
    <property type="match status" value="1"/>
</dbReference>
<organism evidence="4 5">
    <name type="scientific">Clostridium lentum</name>
    <dbReference type="NCBI Taxonomy" id="2763037"/>
    <lineage>
        <taxon>Bacteria</taxon>
        <taxon>Bacillati</taxon>
        <taxon>Bacillota</taxon>
        <taxon>Clostridia</taxon>
        <taxon>Eubacteriales</taxon>
        <taxon>Clostridiaceae</taxon>
        <taxon>Clostridium</taxon>
    </lineage>
</organism>
<dbReference type="CDD" id="cd00761">
    <property type="entry name" value="Glyco_tranf_GTA_type"/>
    <property type="match status" value="1"/>
</dbReference>
<dbReference type="InterPro" id="IPR029044">
    <property type="entry name" value="Nucleotide-diphossugar_trans"/>
</dbReference>
<evidence type="ECO:0000313" key="5">
    <source>
        <dbReference type="Proteomes" id="UP000662088"/>
    </source>
</evidence>
<feature type="domain" description="Glycosyltransferase 2-like" evidence="3">
    <location>
        <begin position="6"/>
        <end position="176"/>
    </location>
</feature>
<evidence type="ECO:0000259" key="3">
    <source>
        <dbReference type="Pfam" id="PF00535"/>
    </source>
</evidence>
<name>A0A8I0AC13_9CLOT</name>
<sequence length="340" mass="40009">MSIKVSVVMPVYNAEKYLAKSIESMLSQSLKEIELILVNDGSKDKSLAICEEYAKRDSRIIVINKKNEGACIARNTGISIAKGKYIQLVDADDYIENNMLEEQYNLGEKTNAEVVMCGMKFDVHKKNGQVVISEAHYKDMVLNSQEEIKLIFMDLFDNLLFNYTHNKLYNREFLKKNNLKFIEWLPIDQDTNFNIDVFKALNKLTISTKSYYHYVKTFEETIVTRYHANKFKVRTFRYDRLKELLESWGIYNDENKKKLASMYIHHVIECFEIYNHKKCDLNTKEKKKEIEKILNTKQVKDSLEILDRANSFYTNMVFKAMKEGSVNIIYDLCKVKKFLK</sequence>
<accession>A0A8I0AC13</accession>
<comment type="caution">
    <text evidence="4">The sequence shown here is derived from an EMBL/GenBank/DDBJ whole genome shotgun (WGS) entry which is preliminary data.</text>
</comment>